<name>A0A2A9NEL0_9AGAR</name>
<accession>A0A2A9NEL0</accession>
<protein>
    <recommendedName>
        <fullName evidence="4">PH domain-containing protein</fullName>
    </recommendedName>
</protein>
<evidence type="ECO:0008006" key="4">
    <source>
        <dbReference type="Google" id="ProtNLM"/>
    </source>
</evidence>
<feature type="compositionally biased region" description="Low complexity" evidence="1">
    <location>
        <begin position="528"/>
        <end position="546"/>
    </location>
</feature>
<evidence type="ECO:0000256" key="1">
    <source>
        <dbReference type="SAM" id="MobiDB-lite"/>
    </source>
</evidence>
<feature type="compositionally biased region" description="Low complexity" evidence="1">
    <location>
        <begin position="998"/>
        <end position="1012"/>
    </location>
</feature>
<reference evidence="2 3" key="1">
    <citation type="submission" date="2014-02" db="EMBL/GenBank/DDBJ databases">
        <title>Transposable element dynamics among asymbiotic and ectomycorrhizal Amanita fungi.</title>
        <authorList>
            <consortium name="DOE Joint Genome Institute"/>
            <person name="Hess J."/>
            <person name="Skrede I."/>
            <person name="Wolfe B."/>
            <person name="LaButti K."/>
            <person name="Ohm R.A."/>
            <person name="Grigoriev I.V."/>
            <person name="Pringle A."/>
        </authorList>
    </citation>
    <scope>NUCLEOTIDE SEQUENCE [LARGE SCALE GENOMIC DNA]</scope>
    <source>
        <strain evidence="2 3">SKay4041</strain>
    </source>
</reference>
<feature type="compositionally biased region" description="Polar residues" evidence="1">
    <location>
        <begin position="256"/>
        <end position="265"/>
    </location>
</feature>
<feature type="region of interest" description="Disordered" evidence="1">
    <location>
        <begin position="829"/>
        <end position="899"/>
    </location>
</feature>
<feature type="region of interest" description="Disordered" evidence="1">
    <location>
        <begin position="1377"/>
        <end position="1405"/>
    </location>
</feature>
<feature type="compositionally biased region" description="Basic and acidic residues" evidence="1">
    <location>
        <begin position="653"/>
        <end position="670"/>
    </location>
</feature>
<feature type="region of interest" description="Disordered" evidence="1">
    <location>
        <begin position="497"/>
        <end position="557"/>
    </location>
</feature>
<feature type="compositionally biased region" description="Basic and acidic residues" evidence="1">
    <location>
        <begin position="610"/>
        <end position="643"/>
    </location>
</feature>
<feature type="region of interest" description="Disordered" evidence="1">
    <location>
        <begin position="577"/>
        <end position="675"/>
    </location>
</feature>
<feature type="region of interest" description="Disordered" evidence="1">
    <location>
        <begin position="724"/>
        <end position="784"/>
    </location>
</feature>
<feature type="region of interest" description="Disordered" evidence="1">
    <location>
        <begin position="255"/>
        <end position="316"/>
    </location>
</feature>
<feature type="compositionally biased region" description="Low complexity" evidence="1">
    <location>
        <begin position="730"/>
        <end position="742"/>
    </location>
</feature>
<feature type="compositionally biased region" description="Low complexity" evidence="1">
    <location>
        <begin position="1019"/>
        <end position="1044"/>
    </location>
</feature>
<feature type="compositionally biased region" description="Low complexity" evidence="1">
    <location>
        <begin position="1271"/>
        <end position="1301"/>
    </location>
</feature>
<feature type="compositionally biased region" description="Low complexity" evidence="1">
    <location>
        <begin position="1151"/>
        <end position="1161"/>
    </location>
</feature>
<evidence type="ECO:0000313" key="3">
    <source>
        <dbReference type="Proteomes" id="UP000242287"/>
    </source>
</evidence>
<feature type="compositionally biased region" description="Basic and acidic residues" evidence="1">
    <location>
        <begin position="1222"/>
        <end position="1242"/>
    </location>
</feature>
<feature type="compositionally biased region" description="Gly residues" evidence="1">
    <location>
        <begin position="594"/>
        <end position="607"/>
    </location>
</feature>
<organism evidence="2 3">
    <name type="scientific">Amanita thiersii Skay4041</name>
    <dbReference type="NCBI Taxonomy" id="703135"/>
    <lineage>
        <taxon>Eukaryota</taxon>
        <taxon>Fungi</taxon>
        <taxon>Dikarya</taxon>
        <taxon>Basidiomycota</taxon>
        <taxon>Agaricomycotina</taxon>
        <taxon>Agaricomycetes</taxon>
        <taxon>Agaricomycetidae</taxon>
        <taxon>Agaricales</taxon>
        <taxon>Pluteineae</taxon>
        <taxon>Amanitaceae</taxon>
        <taxon>Amanita</taxon>
    </lineage>
</organism>
<dbReference type="CDD" id="cd00821">
    <property type="entry name" value="PH"/>
    <property type="match status" value="1"/>
</dbReference>
<feature type="compositionally biased region" description="Low complexity" evidence="1">
    <location>
        <begin position="761"/>
        <end position="773"/>
    </location>
</feature>
<dbReference type="EMBL" id="KZ302166">
    <property type="protein sequence ID" value="PFH46701.1"/>
    <property type="molecule type" value="Genomic_DNA"/>
</dbReference>
<feature type="compositionally biased region" description="Low complexity" evidence="1">
    <location>
        <begin position="391"/>
        <end position="401"/>
    </location>
</feature>
<feature type="region of interest" description="Disordered" evidence="1">
    <location>
        <begin position="1088"/>
        <end position="1107"/>
    </location>
</feature>
<dbReference type="STRING" id="703135.A0A2A9NEL0"/>
<proteinExistence type="predicted"/>
<feature type="compositionally biased region" description="Low complexity" evidence="1">
    <location>
        <begin position="359"/>
        <end position="374"/>
    </location>
</feature>
<evidence type="ECO:0000313" key="2">
    <source>
        <dbReference type="EMBL" id="PFH46701.1"/>
    </source>
</evidence>
<feature type="compositionally biased region" description="Low complexity" evidence="1">
    <location>
        <begin position="1168"/>
        <end position="1182"/>
    </location>
</feature>
<dbReference type="Proteomes" id="UP000242287">
    <property type="component" value="Unassembled WGS sequence"/>
</dbReference>
<feature type="region of interest" description="Disordered" evidence="1">
    <location>
        <begin position="1203"/>
        <end position="1356"/>
    </location>
</feature>
<feature type="region of interest" description="Disordered" evidence="1">
    <location>
        <begin position="141"/>
        <end position="210"/>
    </location>
</feature>
<feature type="compositionally biased region" description="Basic and acidic residues" evidence="1">
    <location>
        <begin position="1251"/>
        <end position="1266"/>
    </location>
</feature>
<keyword evidence="3" id="KW-1185">Reference proteome</keyword>
<gene>
    <name evidence="2" type="ORF">AMATHDRAFT_69273</name>
</gene>
<feature type="region of interest" description="Disordered" evidence="1">
    <location>
        <begin position="345"/>
        <end position="453"/>
    </location>
</feature>
<feature type="compositionally biased region" description="Polar residues" evidence="1">
    <location>
        <begin position="175"/>
        <end position="204"/>
    </location>
</feature>
<feature type="compositionally biased region" description="Low complexity" evidence="1">
    <location>
        <begin position="156"/>
        <end position="174"/>
    </location>
</feature>
<sequence>MGITPEREKRRTLTQKRSSYSQGNFHAGLDWGVGSGAGASMGGMGASLGVFVSEEAMKIRDVDLIGPGDELARASRGREGRGRAKELGRNRKFEWVERWIVIKNGTLYICKDREDVHPNRRLGLSSLSEIRGRDHLSSYLADTKATIQSRRRPSASTSHSSFIPPFPFNPSSSSTLANKNQEASNSHKNNNALSDLDSPTQNGPAGNRNKQTKYIICTKFRSGLSHVMATTTTTSQAQDPATAVPTATVTAMRNRTLPSHTNQPYYHSPDRDNIGPSTSLPSLVHHQYHYSKKQAPPLPGPALKQRPSLHRHHSQHVAIAAAAAAVGAISPEPLTSLLPSTELDVLRSSSSPSSPPQLPLSLQNQSSQSSQQQQTPVTPGGTPGISRRRSATVASVVSNTSGGLTPGASSMMHRSPTGDGSRYVSEAELSRFDPVSKGKEHEKERENDDFERCEGIFAPLDDVGRGAVGVNMGEAGTAANSTPKPKLSLSFSESEKVSPIQFSSPPTTGVGIGTNAEAGVEADPGAVSTSPKSNASSSSSYNNMSSPIFAHSSESEWEKDIYGVQGRKKYPYHYGYRPAFRWNKGKGRTKEGKGGAGVGAGAGTGTGGEDDSRPTRDVVREGEREDREVGVNKVKGKEKDKRKGKDSKKREKSKKEKAKDKEKEKEKEGRGTSQLGPDELAHEWIILDLGNLIAYNSILRVLHRHVPPVNSTFKTNFPYTIHAGSDQSVSPLHAAKAAPSSPKKTRKPERKSEPRSESRGYESSASSGGLLSSHDPRSKSPTWNERLGILPYPEWRVNTMKRAQKAALGGVGNAMLFYLFQSNEFGEEEALFQEAEEEREEERTPATEDAALGPLLTSQLESPQKKTEEEKKRKKTKRKSAQSYASTITSTRPNGSDSDTSMFYLDMISSEENSEIEWHGWMLDLSRQAKVQAEQEAVNLTKRPSSVLDNDDLQWDEAERRLALEPSGTVTAVSISSPAGSTSHEAARRMALVPRILSGPSSSVSSQPPSHSGTDHHPLSYYSSTSTPPFTSTPLSSPSSSESLSQRRRMASLSPPRSSQLMRIPGGSAAGPSLYHSTSMYANLMRTDQQHSSTLPPRRPSMPALTADSGGFVMVPTGSSAAAVGSTGGGSTPPAFNYPEYFGGGGGDIWSSSRLSTPGPSSIGGGPSSSSSSIQRRTSSLGLASPSMMGTTTITTITATASASTTGSLGRSSGFFSPTGFWRKEAKEKENEGRGEQGERDKKGRGKGKGKAGEDSENRQQEEPPSRRPRLSLLSSVSPGVSTSASASASGQSQQPSSGSVWLGHGQGHTEPRSPMVKSPTSVSFLRRARSGSSVPSDEDYQSPSHNGSGGGSSSGNAVMIVAAAAAAATAVTTSVAPIAPGATIGGGVSGSGANQRKLERKKRV</sequence>
<feature type="region of interest" description="Disordered" evidence="1">
    <location>
        <begin position="998"/>
        <end position="1070"/>
    </location>
</feature>
<feature type="region of interest" description="Disordered" evidence="1">
    <location>
        <begin position="1149"/>
        <end position="1189"/>
    </location>
</feature>
<feature type="compositionally biased region" description="Polar residues" evidence="1">
    <location>
        <begin position="1331"/>
        <end position="1347"/>
    </location>
</feature>
<feature type="compositionally biased region" description="Basic and acidic residues" evidence="1">
    <location>
        <begin position="428"/>
        <end position="453"/>
    </location>
</feature>
<feature type="compositionally biased region" description="Polar residues" evidence="1">
    <location>
        <begin position="881"/>
        <end position="899"/>
    </location>
</feature>
<dbReference type="OrthoDB" id="3225203at2759"/>
<feature type="compositionally biased region" description="Acidic residues" evidence="1">
    <location>
        <begin position="829"/>
        <end position="840"/>
    </location>
</feature>
<feature type="compositionally biased region" description="Basic and acidic residues" evidence="1">
    <location>
        <begin position="750"/>
        <end position="760"/>
    </location>
</feature>